<protein>
    <recommendedName>
        <fullName evidence="3">DNA methylase N-4/N-6 domain-containing protein</fullName>
    </recommendedName>
</protein>
<dbReference type="InterPro" id="IPR029063">
    <property type="entry name" value="SAM-dependent_MTases_sf"/>
</dbReference>
<dbReference type="Proteomes" id="UP000288058">
    <property type="component" value="Unassembled WGS sequence"/>
</dbReference>
<dbReference type="RefSeq" id="WP_126781639.1">
    <property type="nucleotide sequence ID" value="NZ_PIQC01000004.1"/>
</dbReference>
<evidence type="ECO:0008006" key="3">
    <source>
        <dbReference type="Google" id="ProtNLM"/>
    </source>
</evidence>
<accession>A0A432Z0L2</accession>
<evidence type="ECO:0000313" key="1">
    <source>
        <dbReference type="EMBL" id="RUO69695.1"/>
    </source>
</evidence>
<dbReference type="SUPFAM" id="SSF53335">
    <property type="entry name" value="S-adenosyl-L-methionine-dependent methyltransferases"/>
    <property type="match status" value="2"/>
</dbReference>
<organism evidence="1 2">
    <name type="scientific">Idiomarina ramblicola</name>
    <dbReference type="NCBI Taxonomy" id="263724"/>
    <lineage>
        <taxon>Bacteria</taxon>
        <taxon>Pseudomonadati</taxon>
        <taxon>Pseudomonadota</taxon>
        <taxon>Gammaproteobacteria</taxon>
        <taxon>Alteromonadales</taxon>
        <taxon>Idiomarinaceae</taxon>
        <taxon>Idiomarina</taxon>
    </lineage>
</organism>
<dbReference type="OrthoDB" id="9816043at2"/>
<evidence type="ECO:0000313" key="2">
    <source>
        <dbReference type="Proteomes" id="UP000288058"/>
    </source>
</evidence>
<gene>
    <name evidence="1" type="ORF">CWI78_07150</name>
</gene>
<dbReference type="Gene3D" id="3.40.50.150">
    <property type="entry name" value="Vaccinia Virus protein VP39"/>
    <property type="match status" value="2"/>
</dbReference>
<proteinExistence type="predicted"/>
<dbReference type="EMBL" id="PIQC01000004">
    <property type="protein sequence ID" value="RUO69695.1"/>
    <property type="molecule type" value="Genomic_DNA"/>
</dbReference>
<name>A0A432Z0L2_9GAMM</name>
<keyword evidence="2" id="KW-1185">Reference proteome</keyword>
<sequence length="433" mass="49532">MTGPVEAAVDRKNILDWLGSLDLEAPISSNQPSVNVPFQRWFRFKEAYSPKLVLDVVDQLDELPSHVFDPFGGCGTSAITSQFLGIPSTVVEVNPFLADLTESKLCSYHVEKLKKYLSKIQYETLADIEPSLKVDSFPKTFCEPGRSGKWLYNKSSFKRILQYREAIERICDEKYRRFFTIILGSILVPISNIFISGKGRKYRQNWNSRQKSAIDVEQAFNEKAQQAISDVQKHSTKLEQYEILRGSCLDHAKNIDGFELSIFSPPYPNSFDYTDVYNVELWMLGYFKSNDSCKELRAKTLRSHVQVNRSYEVNFDIPKALDKVITGLKNIRNELWNKDIPEMVLAYFDDLFQLLTTMRGKISENGNIVIVVGDSAYKSIRIPVTTLLCELAQQAGFVVHENKVLRKLRTSPQQGGQASLDESMIWLKPELYD</sequence>
<comment type="caution">
    <text evidence="1">The sequence shown here is derived from an EMBL/GenBank/DDBJ whole genome shotgun (WGS) entry which is preliminary data.</text>
</comment>
<dbReference type="AlphaFoldDB" id="A0A432Z0L2"/>
<reference evidence="2" key="1">
    <citation type="journal article" date="2018" name="Front. Microbiol.">
        <title>Genome-Based Analysis Reveals the Taxonomy and Diversity of the Family Idiomarinaceae.</title>
        <authorList>
            <person name="Liu Y."/>
            <person name="Lai Q."/>
            <person name="Shao Z."/>
        </authorList>
    </citation>
    <scope>NUCLEOTIDE SEQUENCE [LARGE SCALE GENOMIC DNA]</scope>
    <source>
        <strain evidence="2">R22</strain>
    </source>
</reference>